<dbReference type="PANTHER" id="PTHR11127:SF2">
    <property type="entry name" value="LARGE RIBOSOMAL SUBUNIT PROTEIN EL14"/>
    <property type="match status" value="1"/>
</dbReference>
<evidence type="ECO:0000313" key="5">
    <source>
        <dbReference type="Proteomes" id="UP000001106"/>
    </source>
</evidence>
<dbReference type="AlphaFoldDB" id="A6UW31"/>
<evidence type="ECO:0000256" key="2">
    <source>
        <dbReference type="ARBA" id="ARBA00023274"/>
    </source>
</evidence>
<dbReference type="InterPro" id="IPR014722">
    <property type="entry name" value="Rib_uL2_dom2"/>
</dbReference>
<dbReference type="KEGG" id="mae:Maeo_1126"/>
<dbReference type="HAMAP" id="MF_00721">
    <property type="entry name" value="Ribosomal_eL14"/>
    <property type="match status" value="1"/>
</dbReference>
<dbReference type="eggNOG" id="arCOG04167">
    <property type="taxonomic scope" value="Archaea"/>
</dbReference>
<dbReference type="STRING" id="419665.Maeo_1126"/>
<dbReference type="InterPro" id="IPR008991">
    <property type="entry name" value="Translation_prot_SH3-like_sf"/>
</dbReference>
<reference evidence="4" key="1">
    <citation type="submission" date="2007-06" db="EMBL/GenBank/DDBJ databases">
        <title>Complete sequence of Methanococcus aeolicus Nankai-3.</title>
        <authorList>
            <consortium name="US DOE Joint Genome Institute"/>
            <person name="Copeland A."/>
            <person name="Lucas S."/>
            <person name="Lapidus A."/>
            <person name="Barry K."/>
            <person name="Glavina del Rio T."/>
            <person name="Dalin E."/>
            <person name="Tice H."/>
            <person name="Pitluck S."/>
            <person name="Chain P."/>
            <person name="Malfatti S."/>
            <person name="Shin M."/>
            <person name="Vergez L."/>
            <person name="Schmutz J."/>
            <person name="Larimer F."/>
            <person name="Land M."/>
            <person name="Hauser L."/>
            <person name="Kyrpides N."/>
            <person name="Lykidis A."/>
            <person name="Sieprawska-Lupa M."/>
            <person name="Whitman W.B."/>
            <person name="Richardson P."/>
        </authorList>
    </citation>
    <scope>NUCLEOTIDE SEQUENCE [LARGE SCALE GENOMIC DNA]</scope>
    <source>
        <strain evidence="4">Nankai-3</strain>
    </source>
</reference>
<evidence type="ECO:0000313" key="4">
    <source>
        <dbReference type="EMBL" id="ABR56703.1"/>
    </source>
</evidence>
<sequence>MNYGWRRPVITKNLGENMIAVEVGRVCVKTLGREAGNTCVIVDVLDKNFVVIDGNVKRRRCNLKHLEATDKTVEIEKGASTEEAKMALDTAGLL</sequence>
<comment type="similarity">
    <text evidence="3">Belongs to the eukaryotic ribosomal protein eL14 family.</text>
</comment>
<keyword evidence="2 3" id="KW-0687">Ribonucleoprotein</keyword>
<dbReference type="Gene3D" id="2.30.30.30">
    <property type="match status" value="1"/>
</dbReference>
<evidence type="ECO:0000256" key="1">
    <source>
        <dbReference type="ARBA" id="ARBA00022980"/>
    </source>
</evidence>
<dbReference type="GO" id="GO:0006412">
    <property type="term" value="P:translation"/>
    <property type="evidence" value="ECO:0007669"/>
    <property type="project" value="UniProtKB-UniRule"/>
</dbReference>
<organism evidence="4 5">
    <name type="scientific">Methanococcus aeolicus (strain ATCC BAA-1280 / DSM 17508 / OCM 812 / Nankai-3)</name>
    <dbReference type="NCBI Taxonomy" id="419665"/>
    <lineage>
        <taxon>Archaea</taxon>
        <taxon>Methanobacteriati</taxon>
        <taxon>Methanobacteriota</taxon>
        <taxon>Methanomada group</taxon>
        <taxon>Methanococci</taxon>
        <taxon>Methanococcales</taxon>
        <taxon>Methanococcaceae</taxon>
        <taxon>Methanococcus</taxon>
    </lineage>
</organism>
<dbReference type="InterPro" id="IPR023651">
    <property type="entry name" value="Ribosomal_eL14_arc"/>
</dbReference>
<accession>A6UW31</accession>
<proteinExistence type="inferred from homology"/>
<gene>
    <name evidence="3" type="primary">rpl14e</name>
    <name evidence="4" type="ordered locus">Maeo_1126</name>
</gene>
<keyword evidence="5" id="KW-1185">Reference proteome</keyword>
<dbReference type="InterPro" id="IPR039660">
    <property type="entry name" value="Ribosomal_eL14"/>
</dbReference>
<dbReference type="PANTHER" id="PTHR11127">
    <property type="entry name" value="60S RIBOSOMAL PROTEIN L14"/>
    <property type="match status" value="1"/>
</dbReference>
<protein>
    <recommendedName>
        <fullName evidence="3">Large ribosomal subunit protein eL14</fullName>
    </recommendedName>
</protein>
<dbReference type="NCBIfam" id="NF003320">
    <property type="entry name" value="PRK04333.1"/>
    <property type="match status" value="1"/>
</dbReference>
<dbReference type="SUPFAM" id="SSF50104">
    <property type="entry name" value="Translation proteins SH3-like domain"/>
    <property type="match status" value="1"/>
</dbReference>
<dbReference type="GO" id="GO:0022625">
    <property type="term" value="C:cytosolic large ribosomal subunit"/>
    <property type="evidence" value="ECO:0007669"/>
    <property type="project" value="TreeGrafter"/>
</dbReference>
<keyword evidence="1 3" id="KW-0689">Ribosomal protein</keyword>
<dbReference type="EMBL" id="CP000743">
    <property type="protein sequence ID" value="ABR56703.1"/>
    <property type="molecule type" value="Genomic_DNA"/>
</dbReference>
<dbReference type="CDD" id="cd23702">
    <property type="entry name" value="eL14"/>
    <property type="match status" value="1"/>
</dbReference>
<dbReference type="HOGENOM" id="CLU_183474_0_0_2"/>
<name>A6UW31_META3</name>
<dbReference type="GO" id="GO:0042273">
    <property type="term" value="P:ribosomal large subunit biogenesis"/>
    <property type="evidence" value="ECO:0007669"/>
    <property type="project" value="TreeGrafter"/>
</dbReference>
<dbReference type="Proteomes" id="UP000001106">
    <property type="component" value="Chromosome"/>
</dbReference>
<evidence type="ECO:0000256" key="3">
    <source>
        <dbReference type="HAMAP-Rule" id="MF_00721"/>
    </source>
</evidence>
<dbReference type="GO" id="GO:0003723">
    <property type="term" value="F:RNA binding"/>
    <property type="evidence" value="ECO:0007669"/>
    <property type="project" value="InterPro"/>
</dbReference>
<dbReference type="GO" id="GO:0003735">
    <property type="term" value="F:structural constituent of ribosome"/>
    <property type="evidence" value="ECO:0007669"/>
    <property type="project" value="InterPro"/>
</dbReference>